<keyword evidence="4" id="KW-0676">Redox-active center</keyword>
<feature type="domain" description="Thioredoxin" evidence="5">
    <location>
        <begin position="313"/>
        <end position="459"/>
    </location>
</feature>
<dbReference type="InterPro" id="IPR013766">
    <property type="entry name" value="Thioredoxin_domain"/>
</dbReference>
<dbReference type="PANTHER" id="PTHR42852:SF6">
    <property type="entry name" value="THIOL:DISULFIDE INTERCHANGE PROTEIN DSBE"/>
    <property type="match status" value="1"/>
</dbReference>
<name>A0ABW5N914_9FLAO</name>
<dbReference type="RefSeq" id="WP_378253494.1">
    <property type="nucleotide sequence ID" value="NZ_JBHSJV010000001.1"/>
</dbReference>
<comment type="subcellular location">
    <subcellularLocation>
        <location evidence="1">Cell envelope</location>
    </subcellularLocation>
</comment>
<sequence>MKYIIYSILFLTLINCNTKTKQAVDKVITNDKIIIKGNVKNVTKNKLYLVGNNFSQFIDIEKDGSFVDTLTTSSGYFYVRDLKNYIELYLSQGNSLELFYDADNFEKSIRFKGKESVINEYLQKKSELKNTITGGEAQFSLLNEIDYKKKNLTLKKRSLDLVTPYDGLPESFIIKEKKNITYQYYLRFFKYIYLHAYYIKDRNFKPSKTFYNELEEVDITNEQDFLELSSYNKLIRDYYNRLIHNCSTSKEVSQLYNGINSNIIQKEILDMTLRSMGKKDYAIDTLYSGLRSLNLDRQTLADLEKKYRSIKKLDIGTPSPSFKYYNIDGSNTTLEDLRGNYVLIDVWATSCGPCKIEVPHLERLEKKYHNQQIKFVSISVDKKKHFERWKKYVHKKKLKGIQLFADESFDSDFIKYFQVTSLPSFILLDPEGNIVLSKAPYPSTPEMEKLLDDLLSKKK</sequence>
<dbReference type="InterPro" id="IPR050553">
    <property type="entry name" value="Thioredoxin_ResA/DsbE_sf"/>
</dbReference>
<dbReference type="Gene3D" id="3.40.30.10">
    <property type="entry name" value="Glutaredoxin"/>
    <property type="match status" value="1"/>
</dbReference>
<evidence type="ECO:0000256" key="2">
    <source>
        <dbReference type="ARBA" id="ARBA00022748"/>
    </source>
</evidence>
<evidence type="ECO:0000256" key="4">
    <source>
        <dbReference type="ARBA" id="ARBA00023284"/>
    </source>
</evidence>
<keyword evidence="7" id="KW-1185">Reference proteome</keyword>
<dbReference type="Proteomes" id="UP001597459">
    <property type="component" value="Unassembled WGS sequence"/>
</dbReference>
<dbReference type="PANTHER" id="PTHR42852">
    <property type="entry name" value="THIOL:DISULFIDE INTERCHANGE PROTEIN DSBE"/>
    <property type="match status" value="1"/>
</dbReference>
<keyword evidence="2" id="KW-0201">Cytochrome c-type biogenesis</keyword>
<dbReference type="InterPro" id="IPR000866">
    <property type="entry name" value="AhpC/TSA"/>
</dbReference>
<keyword evidence="3" id="KW-1015">Disulfide bond</keyword>
<accession>A0ABW5N914</accession>
<protein>
    <submittedName>
        <fullName evidence="6">TlpA family protein disulfide reductase</fullName>
    </submittedName>
</protein>
<evidence type="ECO:0000313" key="6">
    <source>
        <dbReference type="EMBL" id="MFD2591778.1"/>
    </source>
</evidence>
<reference evidence="7" key="1">
    <citation type="journal article" date="2019" name="Int. J. Syst. Evol. Microbiol.">
        <title>The Global Catalogue of Microorganisms (GCM) 10K type strain sequencing project: providing services to taxonomists for standard genome sequencing and annotation.</title>
        <authorList>
            <consortium name="The Broad Institute Genomics Platform"/>
            <consortium name="The Broad Institute Genome Sequencing Center for Infectious Disease"/>
            <person name="Wu L."/>
            <person name="Ma J."/>
        </authorList>
    </citation>
    <scope>NUCLEOTIDE SEQUENCE [LARGE SCALE GENOMIC DNA]</scope>
    <source>
        <strain evidence="7">KCTC 42423</strain>
    </source>
</reference>
<proteinExistence type="predicted"/>
<dbReference type="InterPro" id="IPR036249">
    <property type="entry name" value="Thioredoxin-like_sf"/>
</dbReference>
<dbReference type="PROSITE" id="PS51352">
    <property type="entry name" value="THIOREDOXIN_2"/>
    <property type="match status" value="1"/>
</dbReference>
<dbReference type="SUPFAM" id="SSF52833">
    <property type="entry name" value="Thioredoxin-like"/>
    <property type="match status" value="1"/>
</dbReference>
<gene>
    <name evidence="6" type="ORF">ACFSTE_13140</name>
</gene>
<evidence type="ECO:0000259" key="5">
    <source>
        <dbReference type="PROSITE" id="PS51352"/>
    </source>
</evidence>
<evidence type="ECO:0000256" key="1">
    <source>
        <dbReference type="ARBA" id="ARBA00004196"/>
    </source>
</evidence>
<dbReference type="CDD" id="cd02966">
    <property type="entry name" value="TlpA_like_family"/>
    <property type="match status" value="1"/>
</dbReference>
<comment type="caution">
    <text evidence="6">The sequence shown here is derived from an EMBL/GenBank/DDBJ whole genome shotgun (WGS) entry which is preliminary data.</text>
</comment>
<evidence type="ECO:0000256" key="3">
    <source>
        <dbReference type="ARBA" id="ARBA00023157"/>
    </source>
</evidence>
<dbReference type="EMBL" id="JBHULX010000022">
    <property type="protein sequence ID" value="MFD2591778.1"/>
    <property type="molecule type" value="Genomic_DNA"/>
</dbReference>
<dbReference type="Pfam" id="PF00578">
    <property type="entry name" value="AhpC-TSA"/>
    <property type="match status" value="1"/>
</dbReference>
<evidence type="ECO:0000313" key="7">
    <source>
        <dbReference type="Proteomes" id="UP001597459"/>
    </source>
</evidence>
<organism evidence="6 7">
    <name type="scientific">Aquimarina hainanensis</name>
    <dbReference type="NCBI Taxonomy" id="1578017"/>
    <lineage>
        <taxon>Bacteria</taxon>
        <taxon>Pseudomonadati</taxon>
        <taxon>Bacteroidota</taxon>
        <taxon>Flavobacteriia</taxon>
        <taxon>Flavobacteriales</taxon>
        <taxon>Flavobacteriaceae</taxon>
        <taxon>Aquimarina</taxon>
    </lineage>
</organism>